<dbReference type="OrthoDB" id="9762324at2"/>
<dbReference type="GO" id="GO:0008484">
    <property type="term" value="F:sulfuric ester hydrolase activity"/>
    <property type="evidence" value="ECO:0007669"/>
    <property type="project" value="TreeGrafter"/>
</dbReference>
<evidence type="ECO:0000313" key="4">
    <source>
        <dbReference type="Proteomes" id="UP000275368"/>
    </source>
</evidence>
<dbReference type="Proteomes" id="UP000275368">
    <property type="component" value="Chromosome"/>
</dbReference>
<dbReference type="PANTHER" id="PTHR45953">
    <property type="entry name" value="IDURONATE 2-SULFATASE"/>
    <property type="match status" value="1"/>
</dbReference>
<dbReference type="EMBL" id="AP019308">
    <property type="protein sequence ID" value="BBH22022.1"/>
    <property type="molecule type" value="Genomic_DNA"/>
</dbReference>
<dbReference type="GO" id="GO:0046872">
    <property type="term" value="F:metal ion binding"/>
    <property type="evidence" value="ECO:0007669"/>
    <property type="project" value="UniProtKB-KW"/>
</dbReference>
<gene>
    <name evidence="3" type="ORF">Back11_33670</name>
</gene>
<dbReference type="KEGG" id="pbk:Back11_33670"/>
<dbReference type="GO" id="GO:0005737">
    <property type="term" value="C:cytoplasm"/>
    <property type="evidence" value="ECO:0007669"/>
    <property type="project" value="TreeGrafter"/>
</dbReference>
<dbReference type="Pfam" id="PF00884">
    <property type="entry name" value="Sulfatase"/>
    <property type="match status" value="1"/>
</dbReference>
<dbReference type="AlphaFoldDB" id="A0A3G9IUY7"/>
<protein>
    <submittedName>
        <fullName evidence="3">Arylsulfatase</fullName>
    </submittedName>
</protein>
<name>A0A3G9IUY7_9BACL</name>
<evidence type="ECO:0000256" key="2">
    <source>
        <dbReference type="ARBA" id="ARBA00022801"/>
    </source>
</evidence>
<dbReference type="InterPro" id="IPR017850">
    <property type="entry name" value="Alkaline_phosphatase_core_sf"/>
</dbReference>
<sequence length="498" mass="56688">MSDKPNVILITTDQQRYDSVGVNGNNFIQTPNMDRLGKEGVSFQRAYCPNTVCTPSRVSMMTGLHMSRHGAYNIGTYADDYSLFLSHLLREQGYHTHHVGKAHWHPWQSSSLETAPVDDQGTAFHDVVGFDTAEFSIGHGSYGLKGHYGAWIKQKGYDPQQFQVKELFADDPNGTGEWDLPKALHSGAWLAERADFILENHQRVSQGEPFFLNLGFQDPHHPHILPFDYMGRIDPENIPLPDTDLRNESGLVDHIPYFHRGDISQSRFVGQFDIAGNGDHAWKPYFEDEEKSKLTRSYYYSMVQLIDEQLGAIMDSLDRLGLRENTLIIFASDHGEMLGDHSIGMKGPLVYEGVTHVPLLMRYPEGFAPCHVEECVSLVDLLPTIMDFAGIEDSIKRDGISLKARLQAGASLPRPGVRIEYKEEPDRIRFKCWVTPEWKLAVYPGESFGELYDLRNDPGEKHNLFEWTEYADIRMRLLVELLEDLERSEPVSIRTCRV</sequence>
<dbReference type="Gene3D" id="3.40.720.10">
    <property type="entry name" value="Alkaline Phosphatase, subunit A"/>
    <property type="match status" value="1"/>
</dbReference>
<evidence type="ECO:0000313" key="3">
    <source>
        <dbReference type="EMBL" id="BBH22022.1"/>
    </source>
</evidence>
<keyword evidence="1" id="KW-0479">Metal-binding</keyword>
<proteinExistence type="predicted"/>
<organism evidence="3 4">
    <name type="scientific">Paenibacillus baekrokdamisoli</name>
    <dbReference type="NCBI Taxonomy" id="1712516"/>
    <lineage>
        <taxon>Bacteria</taxon>
        <taxon>Bacillati</taxon>
        <taxon>Bacillota</taxon>
        <taxon>Bacilli</taxon>
        <taxon>Bacillales</taxon>
        <taxon>Paenibacillaceae</taxon>
        <taxon>Paenibacillus</taxon>
    </lineage>
</organism>
<dbReference type="InterPro" id="IPR000917">
    <property type="entry name" value="Sulfatase_N"/>
</dbReference>
<keyword evidence="2" id="KW-0378">Hydrolase</keyword>
<keyword evidence="4" id="KW-1185">Reference proteome</keyword>
<dbReference type="PANTHER" id="PTHR45953:SF1">
    <property type="entry name" value="IDURONATE 2-SULFATASE"/>
    <property type="match status" value="1"/>
</dbReference>
<reference evidence="3 4" key="1">
    <citation type="submission" date="2018-11" db="EMBL/GenBank/DDBJ databases">
        <title>Complete genome sequence of Paenibacillus baekrokdamisoli strain KCTC 33723.</title>
        <authorList>
            <person name="Kang S.W."/>
            <person name="Lee K.C."/>
            <person name="Kim K.K."/>
            <person name="Kim J.S."/>
            <person name="Kim D.S."/>
            <person name="Ko S.H."/>
            <person name="Yang S.H."/>
            <person name="Lee J.S."/>
        </authorList>
    </citation>
    <scope>NUCLEOTIDE SEQUENCE [LARGE SCALE GENOMIC DNA]</scope>
    <source>
        <strain evidence="3 4">KCTC 33723</strain>
    </source>
</reference>
<accession>A0A3G9IUY7</accession>
<evidence type="ECO:0000256" key="1">
    <source>
        <dbReference type="ARBA" id="ARBA00022723"/>
    </source>
</evidence>
<dbReference type="SUPFAM" id="SSF53649">
    <property type="entry name" value="Alkaline phosphatase-like"/>
    <property type="match status" value="1"/>
</dbReference>
<dbReference type="RefSeq" id="WP_125659437.1">
    <property type="nucleotide sequence ID" value="NZ_AP019308.1"/>
</dbReference>